<comment type="caution">
    <text evidence="3">The sequence shown here is derived from an EMBL/GenBank/DDBJ whole genome shotgun (WGS) entry which is preliminary data.</text>
</comment>
<sequence>MSKTRASKPSRGFTLIELLVVIAIIAILIALLLPAVQQAREAARRTQCRNNLKQLGIAMHNYHDTYNTLPPAYVQVTVADNKGHWAWSAFLLPYIDQTPLFNTLNVNGQLPSAAIQANLGAMQNQLAAFDCPSDNGPRVHDPALDPGYAIEDATTTTNRGLALSNYVASNSTSAPRQAGRAGTDGTQGATGAFFRNSRTNFSNITDGSSNTILVGERAWLSGAQRMSAGTLYAVRDANAGGPAAQDVNPGWNQGIMTIVGTSKWGINPVLTGPNTETSASYSSQHTGGAHFLMGDGAVKFLSQNIFNIGETTPPAPINSTFEALVGIADGFVIGDY</sequence>
<dbReference type="Pfam" id="PF07963">
    <property type="entry name" value="N_methyl"/>
    <property type="match status" value="1"/>
</dbReference>
<evidence type="ECO:0000313" key="3">
    <source>
        <dbReference type="EMBL" id="ODA35542.1"/>
    </source>
</evidence>
<keyword evidence="1" id="KW-0812">Transmembrane</keyword>
<dbReference type="RefSeq" id="WP_068846027.1">
    <property type="nucleotide sequence ID" value="NZ_LYDR01000033.1"/>
</dbReference>
<proteinExistence type="predicted"/>
<dbReference type="PROSITE" id="PS00409">
    <property type="entry name" value="PROKAR_NTER_METHYL"/>
    <property type="match status" value="1"/>
</dbReference>
<gene>
    <name evidence="3" type="ORF">A6X21_17235</name>
</gene>
<feature type="domain" description="DUF1559" evidence="2">
    <location>
        <begin position="37"/>
        <end position="305"/>
    </location>
</feature>
<dbReference type="NCBIfam" id="TIGR02532">
    <property type="entry name" value="IV_pilin_GFxxxE"/>
    <property type="match status" value="1"/>
</dbReference>
<dbReference type="EMBL" id="LYDR01000033">
    <property type="protein sequence ID" value="ODA35542.1"/>
    <property type="molecule type" value="Genomic_DNA"/>
</dbReference>
<organism evidence="3 4">
    <name type="scientific">Planctopirus hydrillae</name>
    <dbReference type="NCBI Taxonomy" id="1841610"/>
    <lineage>
        <taxon>Bacteria</taxon>
        <taxon>Pseudomonadati</taxon>
        <taxon>Planctomycetota</taxon>
        <taxon>Planctomycetia</taxon>
        <taxon>Planctomycetales</taxon>
        <taxon>Planctomycetaceae</taxon>
        <taxon>Planctopirus</taxon>
    </lineage>
</organism>
<dbReference type="SUPFAM" id="SSF54523">
    <property type="entry name" value="Pili subunits"/>
    <property type="match status" value="1"/>
</dbReference>
<dbReference type="PANTHER" id="PTHR30093">
    <property type="entry name" value="GENERAL SECRETION PATHWAY PROTEIN G"/>
    <property type="match status" value="1"/>
</dbReference>
<evidence type="ECO:0000256" key="1">
    <source>
        <dbReference type="SAM" id="Phobius"/>
    </source>
</evidence>
<dbReference type="Pfam" id="PF07596">
    <property type="entry name" value="SBP_bac_10"/>
    <property type="match status" value="1"/>
</dbReference>
<protein>
    <submittedName>
        <fullName evidence="3">Prepilin-type N-terminal cleavage/methylation domain-containing protein</fullName>
    </submittedName>
</protein>
<dbReference type="InterPro" id="IPR012902">
    <property type="entry name" value="N_methyl_site"/>
</dbReference>
<dbReference type="OrthoDB" id="255848at2"/>
<dbReference type="InterPro" id="IPR045584">
    <property type="entry name" value="Pilin-like"/>
</dbReference>
<keyword evidence="1" id="KW-1133">Transmembrane helix</keyword>
<evidence type="ECO:0000259" key="2">
    <source>
        <dbReference type="Pfam" id="PF07596"/>
    </source>
</evidence>
<dbReference type="Gene3D" id="3.30.700.10">
    <property type="entry name" value="Glycoprotein, Type 4 Pilin"/>
    <property type="match status" value="1"/>
</dbReference>
<dbReference type="InterPro" id="IPR027558">
    <property type="entry name" value="Pre_pil_HX9DG_C"/>
</dbReference>
<reference evidence="3 4" key="1">
    <citation type="submission" date="2016-05" db="EMBL/GenBank/DDBJ databases">
        <title>Genomic and physiological characterization of Planctopirus sp. isolated from fresh water lake.</title>
        <authorList>
            <person name="Subhash Y."/>
            <person name="Ramana C."/>
        </authorList>
    </citation>
    <scope>NUCLEOTIDE SEQUENCE [LARGE SCALE GENOMIC DNA]</scope>
    <source>
        <strain evidence="3 4">JC280</strain>
    </source>
</reference>
<feature type="transmembrane region" description="Helical" evidence="1">
    <location>
        <begin position="12"/>
        <end position="36"/>
    </location>
</feature>
<dbReference type="Proteomes" id="UP000094828">
    <property type="component" value="Unassembled WGS sequence"/>
</dbReference>
<keyword evidence="1" id="KW-0472">Membrane</keyword>
<evidence type="ECO:0000313" key="4">
    <source>
        <dbReference type="Proteomes" id="UP000094828"/>
    </source>
</evidence>
<dbReference type="AlphaFoldDB" id="A0A1C3EQR8"/>
<dbReference type="InterPro" id="IPR011453">
    <property type="entry name" value="DUF1559"/>
</dbReference>
<keyword evidence="4" id="KW-1185">Reference proteome</keyword>
<dbReference type="NCBIfam" id="TIGR04294">
    <property type="entry name" value="pre_pil_HX9DG"/>
    <property type="match status" value="1"/>
</dbReference>
<accession>A0A1C3EQR8</accession>
<name>A0A1C3EQR8_9PLAN</name>
<dbReference type="STRING" id="1841610.A6X21_17235"/>
<dbReference type="PANTHER" id="PTHR30093:SF2">
    <property type="entry name" value="TYPE II SECRETION SYSTEM PROTEIN H"/>
    <property type="match status" value="1"/>
</dbReference>